<keyword evidence="1" id="KW-0472">Membrane</keyword>
<keyword evidence="1" id="KW-0812">Transmembrane</keyword>
<sequence>MESGGVERRRAEPMGKTGSGVLLVTGIGVAVLSVGAIMLAAIKRRSL</sequence>
<organism evidence="2 3">
    <name type="scientific">Bifidobacterium myosotis</name>
    <dbReference type="NCBI Taxonomy" id="1630166"/>
    <lineage>
        <taxon>Bacteria</taxon>
        <taxon>Bacillati</taxon>
        <taxon>Actinomycetota</taxon>
        <taxon>Actinomycetes</taxon>
        <taxon>Bifidobacteriales</taxon>
        <taxon>Bifidobacteriaceae</taxon>
        <taxon>Bifidobacterium</taxon>
    </lineage>
</organism>
<dbReference type="AlphaFoldDB" id="A0A261FQX1"/>
<keyword evidence="1" id="KW-1133">Transmembrane helix</keyword>
<reference evidence="2 3" key="1">
    <citation type="journal article" date="2017" name="BMC Genomics">
        <title>Comparative genomic and phylogenomic analyses of the Bifidobacteriaceae family.</title>
        <authorList>
            <person name="Lugli G.A."/>
            <person name="Milani C."/>
            <person name="Turroni F."/>
            <person name="Duranti S."/>
            <person name="Mancabelli L."/>
            <person name="Mangifesta M."/>
            <person name="Ferrario C."/>
            <person name="Modesto M."/>
            <person name="Mattarelli P."/>
            <person name="Jiri K."/>
            <person name="van Sinderen D."/>
            <person name="Ventura M."/>
        </authorList>
    </citation>
    <scope>NUCLEOTIDE SEQUENCE [LARGE SCALE GENOMIC DNA]</scope>
    <source>
        <strain evidence="2 3">DSM 100196</strain>
    </source>
</reference>
<evidence type="ECO:0000256" key="1">
    <source>
        <dbReference type="SAM" id="Phobius"/>
    </source>
</evidence>
<dbReference type="EMBL" id="MWWW01000002">
    <property type="protein sequence ID" value="OZG61582.1"/>
    <property type="molecule type" value="Genomic_DNA"/>
</dbReference>
<gene>
    <name evidence="2" type="ORF">BMYO_0096</name>
</gene>
<name>A0A261FQX1_9BIFI</name>
<protein>
    <submittedName>
        <fullName evidence="2">Uncharacterized protein</fullName>
    </submittedName>
</protein>
<evidence type="ECO:0000313" key="2">
    <source>
        <dbReference type="EMBL" id="OZG61582.1"/>
    </source>
</evidence>
<feature type="transmembrane region" description="Helical" evidence="1">
    <location>
        <begin position="20"/>
        <end position="42"/>
    </location>
</feature>
<proteinExistence type="predicted"/>
<keyword evidence="3" id="KW-1185">Reference proteome</keyword>
<dbReference type="Proteomes" id="UP000216871">
    <property type="component" value="Unassembled WGS sequence"/>
</dbReference>
<evidence type="ECO:0000313" key="3">
    <source>
        <dbReference type="Proteomes" id="UP000216871"/>
    </source>
</evidence>
<accession>A0A261FQX1</accession>
<comment type="caution">
    <text evidence="2">The sequence shown here is derived from an EMBL/GenBank/DDBJ whole genome shotgun (WGS) entry which is preliminary data.</text>
</comment>